<dbReference type="EMBL" id="ADBV01005156">
    <property type="protein sequence ID" value="EJW79746.1"/>
    <property type="molecule type" value="Genomic_DNA"/>
</dbReference>
<dbReference type="Proteomes" id="UP000004810">
    <property type="component" value="Unassembled WGS sequence"/>
</dbReference>
<reference evidence="2" key="1">
    <citation type="submission" date="2012-08" db="EMBL/GenBank/DDBJ databases">
        <title>The Genome Sequence of Wuchereria bancrofti.</title>
        <authorList>
            <person name="Nutman T.B."/>
            <person name="Fink D.L."/>
            <person name="Russ C."/>
            <person name="Young S."/>
            <person name="Zeng Q."/>
            <person name="Koehrsen M."/>
            <person name="Alvarado L."/>
            <person name="Berlin A."/>
            <person name="Chapman S.B."/>
            <person name="Chen Z."/>
            <person name="Freedman E."/>
            <person name="Gellesch M."/>
            <person name="Goldberg J."/>
            <person name="Griggs A."/>
            <person name="Gujja S."/>
            <person name="Heilman E.R."/>
            <person name="Heiman D."/>
            <person name="Hepburn T."/>
            <person name="Howarth C."/>
            <person name="Jen D."/>
            <person name="Larson L."/>
            <person name="Lewis B."/>
            <person name="Mehta T."/>
            <person name="Park D."/>
            <person name="Pearson M."/>
            <person name="Roberts A."/>
            <person name="Saif S."/>
            <person name="Shea T."/>
            <person name="Shenoy N."/>
            <person name="Sisk P."/>
            <person name="Stolte C."/>
            <person name="Sykes S."/>
            <person name="Walk T."/>
            <person name="White J."/>
            <person name="Yandava C."/>
            <person name="Haas B."/>
            <person name="Henn M.R."/>
            <person name="Nusbaum C."/>
            <person name="Birren B."/>
        </authorList>
    </citation>
    <scope>NUCLEOTIDE SEQUENCE [LARGE SCALE GENOMIC DNA]</scope>
    <source>
        <strain evidence="2">NA</strain>
    </source>
</reference>
<name>J9EBG3_WUCBA</name>
<dbReference type="AlphaFoldDB" id="J9EBG3"/>
<comment type="caution">
    <text evidence="1">The sequence shown here is derived from an EMBL/GenBank/DDBJ whole genome shotgun (WGS) entry which is preliminary data.</text>
</comment>
<feature type="non-terminal residue" evidence="1">
    <location>
        <position position="146"/>
    </location>
</feature>
<protein>
    <submittedName>
        <fullName evidence="1">Uncharacterized protein</fullName>
    </submittedName>
</protein>
<evidence type="ECO:0000313" key="2">
    <source>
        <dbReference type="Proteomes" id="UP000004810"/>
    </source>
</evidence>
<accession>J9EBG3</accession>
<organism evidence="1 2">
    <name type="scientific">Wuchereria bancrofti</name>
    <dbReference type="NCBI Taxonomy" id="6293"/>
    <lineage>
        <taxon>Eukaryota</taxon>
        <taxon>Metazoa</taxon>
        <taxon>Ecdysozoa</taxon>
        <taxon>Nematoda</taxon>
        <taxon>Chromadorea</taxon>
        <taxon>Rhabditida</taxon>
        <taxon>Spirurina</taxon>
        <taxon>Spiruromorpha</taxon>
        <taxon>Filarioidea</taxon>
        <taxon>Onchocercidae</taxon>
        <taxon>Wuchereria</taxon>
    </lineage>
</organism>
<gene>
    <name evidence="1" type="ORF">WUBG_09345</name>
</gene>
<proteinExistence type="predicted"/>
<sequence>MDAKMHGPNLPTLVDLKNHLRDEPLYLQVLENYLRNVASLINGLRARLEGNGLEAREDEAFEVPRADLIRRPTPPPTQEELEVFRELLEHEREMEQQRENEEMLVLDLLEREQEAELQQEIWDGPEPALVHDEGSLEEVAMVEWRP</sequence>
<evidence type="ECO:0000313" key="1">
    <source>
        <dbReference type="EMBL" id="EJW79746.1"/>
    </source>
</evidence>